<feature type="transmembrane region" description="Helical" evidence="1">
    <location>
        <begin position="419"/>
        <end position="441"/>
    </location>
</feature>
<evidence type="ECO:0000313" key="3">
    <source>
        <dbReference type="Proteomes" id="UP000193228"/>
    </source>
</evidence>
<keyword evidence="1" id="KW-0812">Transmembrane</keyword>
<dbReference type="Proteomes" id="UP000193228">
    <property type="component" value="Unassembled WGS sequence"/>
</dbReference>
<feature type="transmembrane region" description="Helical" evidence="1">
    <location>
        <begin position="362"/>
        <end position="381"/>
    </location>
</feature>
<feature type="transmembrane region" description="Helical" evidence="1">
    <location>
        <begin position="387"/>
        <end position="407"/>
    </location>
</feature>
<keyword evidence="1" id="KW-1133">Transmembrane helix</keyword>
<reference evidence="3" key="1">
    <citation type="submission" date="2017-04" db="EMBL/GenBank/DDBJ databases">
        <authorList>
            <person name="Varghese N."/>
            <person name="Submissions S."/>
        </authorList>
    </citation>
    <scope>NUCLEOTIDE SEQUENCE [LARGE SCALE GENOMIC DNA]</scope>
    <source>
        <strain evidence="3">LMG 29540</strain>
    </source>
</reference>
<keyword evidence="3" id="KW-1185">Reference proteome</keyword>
<organism evidence="2 3">
    <name type="scientific">Paraburkholderia susongensis</name>
    <dbReference type="NCBI Taxonomy" id="1515439"/>
    <lineage>
        <taxon>Bacteria</taxon>
        <taxon>Pseudomonadati</taxon>
        <taxon>Pseudomonadota</taxon>
        <taxon>Betaproteobacteria</taxon>
        <taxon>Burkholderiales</taxon>
        <taxon>Burkholderiaceae</taxon>
        <taxon>Paraburkholderia</taxon>
    </lineage>
</organism>
<accession>A0A1X7KV99</accession>
<feature type="transmembrane region" description="Helical" evidence="1">
    <location>
        <begin position="215"/>
        <end position="243"/>
    </location>
</feature>
<sequence>MNKLSRAAIVFFAVVIIGSIFSALIPPMQSPDENDHVKRAYLLSVLSHTVTEPGLSTGGYFDDALQQYQVLMFQALSTKPDARMSAETAKAAADIRWAKVRHYVDMAGAAPYFPLGYLPQAVGLRIGQTLNLGVGASYRLARATTLLSVAVIIAYAFTIFPPNALVICLLALPMTMFQMSSASADGMSFAWTILAASLFRRGMERDAPFPLRWSALLILSVFMIATSRPQLIAIVALPCVVFFFRRDRRALIASVIAAAAALGWILYGTSHTVDLRWTRAVTSKQVVSFYLHHPVELIEIIWRTVSNPAISSSYYHQFVGVLGWLDRPMAPVTYPVAGAALVVTLALAFSRRVGAVERAVPVLVALSAVLLTFVALLMTWTALPAEVIIGIQGRYFTAPAILAAYALSSRSTGEKRNLATLIVCGAFITFSVSMTASTLLWKYYL</sequence>
<feature type="transmembrane region" description="Helical" evidence="1">
    <location>
        <begin position="146"/>
        <end position="172"/>
    </location>
</feature>
<dbReference type="STRING" id="1515439.SAMN06265784_104301"/>
<dbReference type="Pfam" id="PF09913">
    <property type="entry name" value="DUF2142"/>
    <property type="match status" value="1"/>
</dbReference>
<dbReference type="AlphaFoldDB" id="A0A1X7KV99"/>
<feature type="transmembrane region" description="Helical" evidence="1">
    <location>
        <begin position="250"/>
        <end position="267"/>
    </location>
</feature>
<feature type="transmembrane region" description="Helical" evidence="1">
    <location>
        <begin position="7"/>
        <end position="25"/>
    </location>
</feature>
<gene>
    <name evidence="2" type="ORF">SAMN06265784_104301</name>
</gene>
<evidence type="ECO:0000256" key="1">
    <source>
        <dbReference type="SAM" id="Phobius"/>
    </source>
</evidence>
<dbReference type="EMBL" id="FXAT01000004">
    <property type="protein sequence ID" value="SMG44803.1"/>
    <property type="molecule type" value="Genomic_DNA"/>
</dbReference>
<proteinExistence type="predicted"/>
<dbReference type="OrthoDB" id="2220917at2"/>
<name>A0A1X7KV99_9BURK</name>
<evidence type="ECO:0000313" key="2">
    <source>
        <dbReference type="EMBL" id="SMG44803.1"/>
    </source>
</evidence>
<protein>
    <submittedName>
        <fullName evidence="2">Uncharacterized membrane protein</fullName>
    </submittedName>
</protein>
<dbReference type="InterPro" id="IPR018674">
    <property type="entry name" value="DUF2142_membrane"/>
</dbReference>
<feature type="transmembrane region" description="Helical" evidence="1">
    <location>
        <begin position="332"/>
        <end position="350"/>
    </location>
</feature>
<keyword evidence="1" id="KW-0472">Membrane</keyword>